<dbReference type="PANTHER" id="PTHR24006:SF758">
    <property type="entry name" value="UBIQUITIN CARBOXYL-TERMINAL HYDROLASE 36"/>
    <property type="match status" value="1"/>
</dbReference>
<keyword evidence="6 11" id="KW-0378">Hydrolase</keyword>
<feature type="compositionally biased region" description="Low complexity" evidence="9">
    <location>
        <begin position="1"/>
        <end position="13"/>
    </location>
</feature>
<feature type="compositionally biased region" description="Basic and acidic residues" evidence="9">
    <location>
        <begin position="1375"/>
        <end position="1398"/>
    </location>
</feature>
<feature type="compositionally biased region" description="Polar residues" evidence="9">
    <location>
        <begin position="148"/>
        <end position="158"/>
    </location>
</feature>
<feature type="compositionally biased region" description="Polar residues" evidence="9">
    <location>
        <begin position="1629"/>
        <end position="1639"/>
    </location>
</feature>
<keyword evidence="8" id="KW-0175">Coiled coil</keyword>
<feature type="domain" description="USP" evidence="10">
    <location>
        <begin position="1915"/>
        <end position="2576"/>
    </location>
</feature>
<dbReference type="GO" id="GO:0016579">
    <property type="term" value="P:protein deubiquitination"/>
    <property type="evidence" value="ECO:0007669"/>
    <property type="project" value="InterPro"/>
</dbReference>
<accession>A0A504Y2F3</accession>
<feature type="region of interest" description="Disordered" evidence="9">
    <location>
        <begin position="1828"/>
        <end position="1873"/>
    </location>
</feature>
<dbReference type="VEuPathDB" id="TriTrypDB:LdCL_170017800"/>
<gene>
    <name evidence="11" type="ORF">CGC20_37540</name>
</gene>
<evidence type="ECO:0000256" key="2">
    <source>
        <dbReference type="ARBA" id="ARBA00009085"/>
    </source>
</evidence>
<evidence type="ECO:0000313" key="11">
    <source>
        <dbReference type="EMBL" id="TPP55063.1"/>
    </source>
</evidence>
<evidence type="ECO:0000256" key="8">
    <source>
        <dbReference type="SAM" id="Coils"/>
    </source>
</evidence>
<feature type="region of interest" description="Disordered" evidence="9">
    <location>
        <begin position="1375"/>
        <end position="1461"/>
    </location>
</feature>
<dbReference type="EC" id="3.4.19.12" evidence="3"/>
<dbReference type="VEuPathDB" id="TriTrypDB:LdCL_170017900"/>
<feature type="region of interest" description="Disordered" evidence="9">
    <location>
        <begin position="1983"/>
        <end position="2020"/>
    </location>
</feature>
<comment type="similarity">
    <text evidence="2">Belongs to the peptidase C19 family.</text>
</comment>
<evidence type="ECO:0000256" key="1">
    <source>
        <dbReference type="ARBA" id="ARBA00000707"/>
    </source>
</evidence>
<feature type="compositionally biased region" description="Polar residues" evidence="9">
    <location>
        <begin position="1686"/>
        <end position="1695"/>
    </location>
</feature>
<dbReference type="EMBL" id="RHLD01000040">
    <property type="protein sequence ID" value="TPP55063.1"/>
    <property type="molecule type" value="Genomic_DNA"/>
</dbReference>
<feature type="compositionally biased region" description="Basic and acidic residues" evidence="9">
    <location>
        <begin position="1828"/>
        <end position="1838"/>
    </location>
</feature>
<dbReference type="VEuPathDB" id="TriTrypDB:LdCL_170018000"/>
<feature type="region of interest" description="Disordered" evidence="9">
    <location>
        <begin position="843"/>
        <end position="865"/>
    </location>
</feature>
<dbReference type="PANTHER" id="PTHR24006">
    <property type="entry name" value="UBIQUITIN CARBOXYL-TERMINAL HYDROLASE"/>
    <property type="match status" value="1"/>
</dbReference>
<feature type="coiled-coil region" evidence="8">
    <location>
        <begin position="701"/>
        <end position="742"/>
    </location>
</feature>
<dbReference type="VEuPathDB" id="TriTrypDB:LdBPK_171170.1"/>
<dbReference type="Gene3D" id="3.90.70.10">
    <property type="entry name" value="Cysteine proteinases"/>
    <property type="match status" value="1"/>
</dbReference>
<feature type="compositionally biased region" description="Basic and acidic residues" evidence="9">
    <location>
        <begin position="1422"/>
        <end position="1435"/>
    </location>
</feature>
<evidence type="ECO:0000256" key="4">
    <source>
        <dbReference type="ARBA" id="ARBA00022670"/>
    </source>
</evidence>
<feature type="compositionally biased region" description="Low complexity" evidence="9">
    <location>
        <begin position="279"/>
        <end position="300"/>
    </location>
</feature>
<feature type="region of interest" description="Disordered" evidence="9">
    <location>
        <begin position="1527"/>
        <end position="1585"/>
    </location>
</feature>
<dbReference type="Proteomes" id="UP000318821">
    <property type="component" value="Unassembled WGS sequence"/>
</dbReference>
<keyword evidence="5" id="KW-0833">Ubl conjugation pathway</keyword>
<feature type="region of interest" description="Disordered" evidence="9">
    <location>
        <begin position="2405"/>
        <end position="2425"/>
    </location>
</feature>
<dbReference type="VEuPathDB" id="TriTrypDB:LdBPK_171180.1"/>
<dbReference type="InterPro" id="IPR038765">
    <property type="entry name" value="Papain-like_cys_pep_sf"/>
</dbReference>
<feature type="region of interest" description="Disordered" evidence="9">
    <location>
        <begin position="82"/>
        <end position="168"/>
    </location>
</feature>
<feature type="compositionally biased region" description="Basic residues" evidence="9">
    <location>
        <begin position="1983"/>
        <end position="1992"/>
    </location>
</feature>
<feature type="compositionally biased region" description="Polar residues" evidence="9">
    <location>
        <begin position="1840"/>
        <end position="1853"/>
    </location>
</feature>
<evidence type="ECO:0000256" key="7">
    <source>
        <dbReference type="ARBA" id="ARBA00022807"/>
    </source>
</evidence>
<evidence type="ECO:0000313" key="12">
    <source>
        <dbReference type="Proteomes" id="UP000318821"/>
    </source>
</evidence>
<evidence type="ECO:0000256" key="3">
    <source>
        <dbReference type="ARBA" id="ARBA00012759"/>
    </source>
</evidence>
<feature type="region of interest" description="Disordered" evidence="9">
    <location>
        <begin position="1288"/>
        <end position="1320"/>
    </location>
</feature>
<keyword evidence="7" id="KW-0788">Thiol protease</keyword>
<evidence type="ECO:0000256" key="9">
    <source>
        <dbReference type="SAM" id="MobiDB-lite"/>
    </source>
</evidence>
<organism evidence="11 12">
    <name type="scientific">Leishmania donovani</name>
    <dbReference type="NCBI Taxonomy" id="5661"/>
    <lineage>
        <taxon>Eukaryota</taxon>
        <taxon>Discoba</taxon>
        <taxon>Euglenozoa</taxon>
        <taxon>Kinetoplastea</taxon>
        <taxon>Metakinetoplastina</taxon>
        <taxon>Trypanosomatida</taxon>
        <taxon>Trypanosomatidae</taxon>
        <taxon>Leishmaniinae</taxon>
        <taxon>Leishmania</taxon>
    </lineage>
</organism>
<sequence length="2602" mass="276889">MNANGDDADNAAAPSQGPRRVEAQHAWRGAVPTDARRSDASAALLKTIPESMAAVLSPPALVPLPATAASASSPEMGTIAAFFPQSTAPPSGVSDREADDSGESSAIASAATPQRRRTGTQECALNAGHRGGSSDPSHRAPRALSGGRTPQQLLPNSESGRDLSFMPTSGDAIPAFRACPGTASCCAGPVTGPLEILSASTALTKLGSASTPPLTSRSLLSALHIVNASTMPDTPLSDTRAHHDTAVEGTPPIAPAVHVNGRPATPQHNQERHQRPFHTADPQPTAPDAGAAGAAMPDTPGQWRLSQMQYPGLHLEQRPSRFLTSTHNVDAAFSAMQLLPERRVELPSRDTEAGGGVGRTGPEAHLQQRAIRNSESEAGIGWHDAAHLTPLFRAIPPVTSTSLTGAAFLQQVRIATSEERRVRLLFHTRPRIRLRDRPRIVTNPVLDRPGWVQPLCYPTLWIPCMRNTIYSIPLSTVMRAPWETDFFGSAQPSVAFSASETSVLPGEQPRPDFSGAAHGGSRALGAPLTTAMPTAPAFYHVPITAPRLAHGNSHGELLISSIETASRPVRFAHNCSHLLYRCFCVRCAIASQMQALQADAEIRGAKMTLFPSCTCLGVESKSHTEILSTLCLLDLFTLGAPFGCCCYHGLGSALYGWHLRYMLRARYRIFAMLFSATRQLLALRAKQRATRAAVLEQMAAYEAARHAYETAQRQEAELRAMLRAAEARTTQLLQDFDDAEAQLRKTTTDLSHNQFLCHSLESRIAEHVRCQRSAVLLLAPPSSSYRSHQHRHGCATWIPTAFTYDLVELSSCASADQAVGMLSGGESDDGSATEGRNDAADAAVGRSNDEGDDIDAEANQLPNSPSITSLLTEAVRDALHGYHYTLLCTSSGGCRLCAHDENLTNNVCPGTLVSAPPSAPSARSGGSGIRALSITVAAGCVDEREAAHIPGSGVTTRTASAKASHRAAVACGWTDLLLPAAARHQQVTVSMEAAPSQEGEETALPSMMSDVRVMRGTSGGSAGVGSWLEPLHASQRPPHFTAVDACAAAAKGAPLTTHAPTLEGVPVGSIEAAAFWLREAGLLSTPDTSNIPKDRAALQSSTATSTEHAMRRRRLLLPLWWSSSWAWTARTQQASCTGAFCASSATLTSTGVLCQCQAVAEERPRGHQCRSSRMLLSFDTPDAPDTGRSATQVNGEHDGTAASSPVPMPLLQRAQVAPLAACEIRAAAQSISLQCPAEVCAVSAAARGYASSRSQLDATWSLWAALLRPVFGGNSKALWLHCTSVGGRGGGSRGTDASIGFRDSAESASSPGGPPSPPVPCDDTAALRLSALFCRLVRHDAVASEVSPDLARLLQATSSDLHTIASLMSHGRRMLEAQAQKERTSGTCEDGRLDDGHLRNGSRALNDDGTPVRLSRGGARTSGDDRGRDDGHDDVALVSPPPRPSVRLGFNRAGDGSRSASSVATAAGSALGATVAETANRQQRISGIGPSPAAPFSCARLAVPRRLQSSDVAEGVRVSAARHIDVDAEEGENDDNARKTRGTLAEAAARGSPRRKGGGGRDDCLPARSRSRSRTGGSGYSSASGLRYPVSRVNALAATATLSAAPHDLPSPLNQGRTGSRSPPPMTAVQKTSASTSLFRQPRATPLPAPITAAVLRPSNTESRASPTLDTGTATAVTHAARQPPSLRQESSSRSAGGPGFTTAMASSAKTPPLQMLISPASPPLRAGVSPRMLPLHPTRADASSASMFLSRAASASTVTTTVATTPSSSQAQLPPPVGSQVSPYELQQHQPYPMPPTPSSTAAAVMPSRSVVHHDFGDLAGDAVGEDRAATEAEPHTLLRSTKPLSQKSEPTVATAGSEWQSAPPSPLPTSAELLARPRLPLLPEATLPYDEVGITPLTNSADRRIYPFMRDFSGFHNTGNDCYGCSLLTMLLRSEVFRRALLGSPLVCAMRRYEALLTGKAERRVLWTSGYVNTAAETKAKKTAARKRTRPAGWPADDGDDGGQTEEASVTGACGLPDTTPRVPAETLAHSQYVWRPTADVQHTLDVLDTFSLSELEDALEVDLETQRVPATLHGALAALARAQRWREHMTTLVNMPRMQAAERQRLLETKIYHDNDRDFDGQVYTHGIRLNAVANLFDGEFFLGDQEDAHELFVSVMAKLETEAVKFQHHCDEVLERRSSKRLLRGAHAPSAFSMRPSDVPAAASPSKPHRLSVSTTAGEVWINTLVQTRLLNIIRCRTAECHHEIVTDEVCVNLSVHIPEEPLTSPPPALPLPPQSCFPAQPPPLSPTPIFPSSSIAAAVAAPLPAMDGGGGRCRSLANLLHESMAYEALNEYRCDCCGSRTSQFQGGCFYTRPPPLLVLQLKRFATQFVNGTIIIQKNGRRVAVEDKLVIHALPSAGEWHAGQRRRGRQHRRSPDPVEPVEVTEAVEDAREGAECCPYYDPDKKCFSAALQEICDVSGGGGLAGRDGLKDEKHDSTGDGLLTTLAAAAPPSSLVRAIRCLYRLRSCVLHLGQSLHYGHYVSDFAATLNSCSAVRRRWRRANDERVEVLSDEVVQARRAGCSDTYLLLYEKVAEERVWCPAEAVLPTPVYRSSEGGKT</sequence>
<feature type="region of interest" description="Disordered" evidence="9">
    <location>
        <begin position="1605"/>
        <end position="1639"/>
    </location>
</feature>
<dbReference type="CDD" id="cd02257">
    <property type="entry name" value="Peptidase_C19"/>
    <property type="match status" value="1"/>
</dbReference>
<dbReference type="Pfam" id="PF00443">
    <property type="entry name" value="UCH"/>
    <property type="match status" value="1"/>
</dbReference>
<feature type="region of interest" description="Disordered" evidence="9">
    <location>
        <begin position="1677"/>
        <end position="1723"/>
    </location>
</feature>
<dbReference type="InterPro" id="IPR050164">
    <property type="entry name" value="Peptidase_C19"/>
</dbReference>
<dbReference type="SUPFAM" id="SSF54001">
    <property type="entry name" value="Cysteine proteinases"/>
    <property type="match status" value="1"/>
</dbReference>
<dbReference type="VEuPathDB" id="TriTrypDB:LDHU3_17.1650"/>
<proteinExistence type="inferred from homology"/>
<dbReference type="InterPro" id="IPR028889">
    <property type="entry name" value="USP"/>
</dbReference>
<evidence type="ECO:0000256" key="5">
    <source>
        <dbReference type="ARBA" id="ARBA00022786"/>
    </source>
</evidence>
<dbReference type="GO" id="GO:0005829">
    <property type="term" value="C:cytosol"/>
    <property type="evidence" value="ECO:0007669"/>
    <property type="project" value="TreeGrafter"/>
</dbReference>
<feature type="compositionally biased region" description="Basic residues" evidence="9">
    <location>
        <begin position="2407"/>
        <end position="2416"/>
    </location>
</feature>
<dbReference type="GO" id="GO:0006508">
    <property type="term" value="P:proteolysis"/>
    <property type="evidence" value="ECO:0007669"/>
    <property type="project" value="UniProtKB-KW"/>
</dbReference>
<dbReference type="GO" id="GO:0005634">
    <property type="term" value="C:nucleus"/>
    <property type="evidence" value="ECO:0007669"/>
    <property type="project" value="TreeGrafter"/>
</dbReference>
<dbReference type="InterPro" id="IPR001394">
    <property type="entry name" value="Peptidase_C19_UCH"/>
</dbReference>
<feature type="region of interest" description="Disordered" evidence="9">
    <location>
        <begin position="1"/>
        <end position="38"/>
    </location>
</feature>
<dbReference type="VEuPathDB" id="TriTrypDB:LdBPK_171190.1"/>
<comment type="catalytic activity">
    <reaction evidence="1">
        <text>Thiol-dependent hydrolysis of ester, thioester, amide, peptide and isopeptide bonds formed by the C-terminal Gly of ubiquitin (a 76-residue protein attached to proteins as an intracellular targeting signal).</text>
        <dbReference type="EC" id="3.4.19.12"/>
    </reaction>
</comment>
<dbReference type="VEuPathDB" id="TriTrypDB:LDHU3_17.1670"/>
<comment type="caution">
    <text evidence="11">The sequence shown here is derived from an EMBL/GenBank/DDBJ whole genome shotgun (WGS) entry which is preliminary data.</text>
</comment>
<feature type="region of interest" description="Disordered" evidence="9">
    <location>
        <begin position="498"/>
        <end position="519"/>
    </location>
</feature>
<evidence type="ECO:0000256" key="6">
    <source>
        <dbReference type="ARBA" id="ARBA00022801"/>
    </source>
</evidence>
<dbReference type="GO" id="GO:0004843">
    <property type="term" value="F:cysteine-type deubiquitinase activity"/>
    <property type="evidence" value="ECO:0007669"/>
    <property type="project" value="UniProtKB-EC"/>
</dbReference>
<feature type="compositionally biased region" description="Polar residues" evidence="9">
    <location>
        <begin position="1612"/>
        <end position="1621"/>
    </location>
</feature>
<dbReference type="PROSITE" id="PS50235">
    <property type="entry name" value="USP_3"/>
    <property type="match status" value="1"/>
</dbReference>
<feature type="region of interest" description="Disordered" evidence="9">
    <location>
        <begin position="1180"/>
        <end position="1206"/>
    </location>
</feature>
<reference evidence="12" key="1">
    <citation type="submission" date="2019-02" db="EMBL/GenBank/DDBJ databases">
        <title>FDA dAtabase for Regulatory Grade micrObial Sequences (FDA-ARGOS): Supporting development and validation of Infectious Disease Dx tests.</title>
        <authorList>
            <person name="Duncan R."/>
            <person name="Fisher C."/>
            <person name="Tallon L."/>
            <person name="Sadzewicz L."/>
            <person name="Sengamalay N."/>
            <person name="Ott S."/>
            <person name="Godinez A."/>
            <person name="Nagaraj S."/>
            <person name="Vavikolanu K."/>
            <person name="Vyas G."/>
            <person name="Nadendla S."/>
            <person name="Aluvathingal J."/>
            <person name="Sichtig H."/>
        </authorList>
    </citation>
    <scope>NUCLEOTIDE SEQUENCE [LARGE SCALE GENOMIC DNA]</scope>
    <source>
        <strain evidence="12">FDAARGOS_360</strain>
    </source>
</reference>
<protein>
    <recommendedName>
        <fullName evidence="3">ubiquitinyl hydrolase 1</fullName>
        <ecNumber evidence="3">3.4.19.12</ecNumber>
    </recommendedName>
</protein>
<keyword evidence="4" id="KW-0645">Protease</keyword>
<evidence type="ECO:0000259" key="10">
    <source>
        <dbReference type="PROSITE" id="PS50235"/>
    </source>
</evidence>
<dbReference type="VEuPathDB" id="TriTrypDB:LDHU3_17.1680"/>
<feature type="region of interest" description="Disordered" evidence="9">
    <location>
        <begin position="250"/>
        <end position="300"/>
    </location>
</feature>
<name>A0A504Y2F3_LEIDO</name>